<feature type="domain" description="TPPC8 second Ig-like" evidence="2">
    <location>
        <begin position="837"/>
        <end position="960"/>
    </location>
</feature>
<dbReference type="Gramene" id="Pp3c6_8810V3.2">
    <property type="protein sequence ID" value="Pp3c6_8810V3.2"/>
    <property type="gene ID" value="Pp3c6_8810"/>
</dbReference>
<name>A0A2K1KEW8_PHYPA</name>
<evidence type="ECO:0000313" key="4">
    <source>
        <dbReference type="EMBL" id="PNR52320.1"/>
    </source>
</evidence>
<dbReference type="Pfam" id="PF24544">
    <property type="entry name" value="Ig_TPPC8_2nd"/>
    <property type="match status" value="1"/>
</dbReference>
<feature type="region of interest" description="Disordered" evidence="1">
    <location>
        <begin position="1361"/>
        <end position="1383"/>
    </location>
</feature>
<proteinExistence type="predicted"/>
<evidence type="ECO:0000259" key="3">
    <source>
        <dbReference type="Pfam" id="PF24545"/>
    </source>
</evidence>
<feature type="compositionally biased region" description="Polar residues" evidence="1">
    <location>
        <begin position="1361"/>
        <end position="1380"/>
    </location>
</feature>
<dbReference type="PANTHER" id="PTHR12975:SF6">
    <property type="entry name" value="TRAFFICKING PROTEIN PARTICLE COMPLEX SUBUNIT 8"/>
    <property type="match status" value="1"/>
</dbReference>
<dbReference type="InterPro" id="IPR011990">
    <property type="entry name" value="TPR-like_helical_dom_sf"/>
</dbReference>
<keyword evidence="6" id="KW-1185">Reference proteome</keyword>
<dbReference type="Gramene" id="Pp3c6_8810V3.1">
    <property type="protein sequence ID" value="Pp3c6_8810V3.1"/>
    <property type="gene ID" value="Pp3c6_8810"/>
</dbReference>
<dbReference type="Proteomes" id="UP000006727">
    <property type="component" value="Chromosome 6"/>
</dbReference>
<protein>
    <submittedName>
        <fullName evidence="4 5">Uncharacterized protein</fullName>
    </submittedName>
</protein>
<dbReference type="PaxDb" id="3218-PP1S270_86V6.1"/>
<dbReference type="KEGG" id="ppp:112283745"/>
<dbReference type="Gramene" id="Pp3c6_8810V3.3">
    <property type="protein sequence ID" value="Pp3c6_8810V3.3"/>
    <property type="gene ID" value="Pp3c6_8810"/>
</dbReference>
<dbReference type="OrthoDB" id="437922at2759"/>
<gene>
    <name evidence="5" type="primary">LOC112283745</name>
    <name evidence="4" type="ORF">PHYPA_008694</name>
</gene>
<dbReference type="InterPro" id="IPR058541">
    <property type="entry name" value="Ig_TPPC8_1st"/>
</dbReference>
<dbReference type="Pfam" id="PF12739">
    <property type="entry name" value="TRAPPC-Trs85"/>
    <property type="match status" value="1"/>
</dbReference>
<dbReference type="Pfam" id="PF24545">
    <property type="entry name" value="Ig_TPPC8_1st"/>
    <property type="match status" value="1"/>
</dbReference>
<reference evidence="4 6" key="2">
    <citation type="journal article" date="2018" name="Plant J.">
        <title>The Physcomitrella patens chromosome-scale assembly reveals moss genome structure and evolution.</title>
        <authorList>
            <person name="Lang D."/>
            <person name="Ullrich K.K."/>
            <person name="Murat F."/>
            <person name="Fuchs J."/>
            <person name="Jenkins J."/>
            <person name="Haas F.B."/>
            <person name="Piednoel M."/>
            <person name="Gundlach H."/>
            <person name="Van Bel M."/>
            <person name="Meyberg R."/>
            <person name="Vives C."/>
            <person name="Morata J."/>
            <person name="Symeonidi A."/>
            <person name="Hiss M."/>
            <person name="Muchero W."/>
            <person name="Kamisugi Y."/>
            <person name="Saleh O."/>
            <person name="Blanc G."/>
            <person name="Decker E.L."/>
            <person name="van Gessel N."/>
            <person name="Grimwood J."/>
            <person name="Hayes R.D."/>
            <person name="Graham S.W."/>
            <person name="Gunter L.E."/>
            <person name="McDaniel S.F."/>
            <person name="Hoernstein S.N.W."/>
            <person name="Larsson A."/>
            <person name="Li F.W."/>
            <person name="Perroud P.F."/>
            <person name="Phillips J."/>
            <person name="Ranjan P."/>
            <person name="Rokshar D.S."/>
            <person name="Rothfels C.J."/>
            <person name="Schneider L."/>
            <person name="Shu S."/>
            <person name="Stevenson D.W."/>
            <person name="Thummler F."/>
            <person name="Tillich M."/>
            <person name="Villarreal Aguilar J.C."/>
            <person name="Widiez T."/>
            <person name="Wong G.K."/>
            <person name="Wymore A."/>
            <person name="Zhang Y."/>
            <person name="Zimmer A.D."/>
            <person name="Quatrano R.S."/>
            <person name="Mayer K.F.X."/>
            <person name="Goodstein D."/>
            <person name="Casacuberta J.M."/>
            <person name="Vandepoele K."/>
            <person name="Reski R."/>
            <person name="Cuming A.C."/>
            <person name="Tuskan G.A."/>
            <person name="Maumus F."/>
            <person name="Salse J."/>
            <person name="Schmutz J."/>
            <person name="Rensing S.A."/>
        </authorList>
    </citation>
    <scope>NUCLEOTIDE SEQUENCE [LARGE SCALE GENOMIC DNA]</scope>
    <source>
        <strain evidence="5 6">cv. Gransden 2004</strain>
    </source>
</reference>
<dbReference type="FunCoup" id="A0A2K1KEW8">
    <property type="interactions" value="4427"/>
</dbReference>
<evidence type="ECO:0000259" key="2">
    <source>
        <dbReference type="Pfam" id="PF24544"/>
    </source>
</evidence>
<dbReference type="Gene3D" id="1.25.40.10">
    <property type="entry name" value="Tetratricopeptide repeat domain"/>
    <property type="match status" value="1"/>
</dbReference>
<dbReference type="RefSeq" id="XP_024378593.1">
    <property type="nucleotide sequence ID" value="XM_024522825.2"/>
</dbReference>
<evidence type="ECO:0000256" key="1">
    <source>
        <dbReference type="SAM" id="MobiDB-lite"/>
    </source>
</evidence>
<dbReference type="STRING" id="3218.A0A2K1KEW8"/>
<reference evidence="4 6" key="1">
    <citation type="journal article" date="2008" name="Science">
        <title>The Physcomitrella genome reveals evolutionary insights into the conquest of land by plants.</title>
        <authorList>
            <person name="Rensing S."/>
            <person name="Lang D."/>
            <person name="Zimmer A."/>
            <person name="Terry A."/>
            <person name="Salamov A."/>
            <person name="Shapiro H."/>
            <person name="Nishiyama T."/>
            <person name="Perroud P.-F."/>
            <person name="Lindquist E."/>
            <person name="Kamisugi Y."/>
            <person name="Tanahashi T."/>
            <person name="Sakakibara K."/>
            <person name="Fujita T."/>
            <person name="Oishi K."/>
            <person name="Shin-I T."/>
            <person name="Kuroki Y."/>
            <person name="Toyoda A."/>
            <person name="Suzuki Y."/>
            <person name="Hashimoto A."/>
            <person name="Yamaguchi K."/>
            <person name="Sugano A."/>
            <person name="Kohara Y."/>
            <person name="Fujiyama A."/>
            <person name="Anterola A."/>
            <person name="Aoki S."/>
            <person name="Ashton N."/>
            <person name="Barbazuk W.B."/>
            <person name="Barker E."/>
            <person name="Bennetzen J."/>
            <person name="Bezanilla M."/>
            <person name="Blankenship R."/>
            <person name="Cho S.H."/>
            <person name="Dutcher S."/>
            <person name="Estelle M."/>
            <person name="Fawcett J.A."/>
            <person name="Gundlach H."/>
            <person name="Hanada K."/>
            <person name="Heyl A."/>
            <person name="Hicks K.A."/>
            <person name="Hugh J."/>
            <person name="Lohr M."/>
            <person name="Mayer K."/>
            <person name="Melkozernov A."/>
            <person name="Murata T."/>
            <person name="Nelson D."/>
            <person name="Pils B."/>
            <person name="Prigge M."/>
            <person name="Reiss B."/>
            <person name="Renner T."/>
            <person name="Rombauts S."/>
            <person name="Rushton P."/>
            <person name="Sanderfoot A."/>
            <person name="Schween G."/>
            <person name="Shiu S.-H."/>
            <person name="Stueber K."/>
            <person name="Theodoulou F.L."/>
            <person name="Tu H."/>
            <person name="Van de Peer Y."/>
            <person name="Verrier P.J."/>
            <person name="Waters E."/>
            <person name="Wood A."/>
            <person name="Yang L."/>
            <person name="Cove D."/>
            <person name="Cuming A."/>
            <person name="Hasebe M."/>
            <person name="Lucas S."/>
            <person name="Mishler D.B."/>
            <person name="Reski R."/>
            <person name="Grigoriev I."/>
            <person name="Quatrano R.S."/>
            <person name="Boore J.L."/>
        </authorList>
    </citation>
    <scope>NUCLEOTIDE SEQUENCE [LARGE SCALE GENOMIC DNA]</scope>
    <source>
        <strain evidence="5 6">cv. Gransden 2004</strain>
    </source>
</reference>
<dbReference type="EnsemblPlants" id="Pp3c6_8810V3.2">
    <property type="protein sequence ID" value="Pp3c6_8810V3.2"/>
    <property type="gene ID" value="Pp3c6_8810"/>
</dbReference>
<dbReference type="InterPro" id="IPR058538">
    <property type="entry name" value="Ig_TPPC8_2nd"/>
</dbReference>
<evidence type="ECO:0000313" key="5">
    <source>
        <dbReference type="EnsemblPlants" id="Pp3c6_8810V3.1"/>
    </source>
</evidence>
<feature type="domain" description="TPPC8 first Ig-like" evidence="3">
    <location>
        <begin position="626"/>
        <end position="832"/>
    </location>
</feature>
<dbReference type="PANTHER" id="PTHR12975">
    <property type="entry name" value="TRANSPORT PROTEIN TRAPP"/>
    <property type="match status" value="1"/>
</dbReference>
<organism evidence="4">
    <name type="scientific">Physcomitrium patens</name>
    <name type="common">Spreading-leaved earth moss</name>
    <name type="synonym">Physcomitrella patens</name>
    <dbReference type="NCBI Taxonomy" id="3218"/>
    <lineage>
        <taxon>Eukaryota</taxon>
        <taxon>Viridiplantae</taxon>
        <taxon>Streptophyta</taxon>
        <taxon>Embryophyta</taxon>
        <taxon>Bryophyta</taxon>
        <taxon>Bryophytina</taxon>
        <taxon>Bryopsida</taxon>
        <taxon>Funariidae</taxon>
        <taxon>Funariales</taxon>
        <taxon>Funariaceae</taxon>
        <taxon>Physcomitrium</taxon>
    </lineage>
</organism>
<dbReference type="EnsemblPlants" id="Pp3c6_8810V3.3">
    <property type="protein sequence ID" value="Pp3c6_8810V3.3"/>
    <property type="gene ID" value="Pp3c6_8810"/>
</dbReference>
<sequence>MDPAETALAQLLRQRMSPVVMVMATARAEETSRKNQLGIVDLLRPFCVLDQIDVPVRTASELPYRLQDFELRMFYAADIAQPSAEVAEDYLVQCVSDASDEAAAALLGDSKDIEVVRKMVESETQSSWFQRYCRDYIRTLAFSEHEAIDHPIACLLVASTKDESPLTQFVDLYNPDFLPTLVKDGAMDPKVLKHYVLLHDVQDGSLDESNKILSEMRSTFGAINCGVLSINSGSIDSDSLPNDVWSGRLLQPIVNNSPELKQVDDTEAPKQRPGLCLSKSDVAMISDFVLDFALKQIIPHMEQKIRILNQQVSATRRGLKNQLKNLWWRKGKEETSDVQAGGQYTFSSMESQIRVLADYAFMLHDYDLALQNYRLLSSDYKTDKAWKRYAGVQEMIGLCLFMMDQSRREAEISLESAYNVYQKCGGNTAKYATRTSMWLAEIHKARGQFREAANVLFRASMLKIEGGQGVSLRAGVLLEQAAYCYLRLSPPMLRKFGFHMVLAGNRYTVCFQRKHAMRVYRSVLSIFEGQGWKYISDHVHFHLGRLSHFLGNNDLAIFHFMKLVTCSHQSPANQSNFLREFLYVVENTVGKNKVLDLELPTINAERVHVHFEDHRIYSTSSAAAKAENIWTPVEEGLVPSVAVQTHTWMDAPKSLVQAIDYNVCIAGEEVGVDVEFSNPLQIPIDVSSVCLTCEFDDSSVNKPDTAQIALNPSEDQSSDLIEDKAQSTVITVENDSMPSVVLPDESFQLPAAEKIVVRLKAKPLKEGVLKVVGVRWVLAGIATGHREFTITGPQITTSKTRAWSNPPPNQRLKFHVLAHMPRLEVSMHEPPMKVNTGELHRVVLELYNPSKISVKRIKFKTSHPNVLLVGKAEDLDMEFPSCLEVQAGQEGGHELKHVDIAEFKKRPSVFSFPEDTLLEGGSTVLWPLWLHARQPGTLSLNSILYYESDSANVGLKYRTVRMTESIQVVPSLKVSVQISPSPLHLQQFFLRLDVKNQNALENFWLRQVSCSGDRWCLAPLLPPVLDKEGVFGKDSEDNVAFLSSSVCASQLLPASQTLSLFFKLNVAQREGKSNTDEVSNIGLGPPSSREPLIDIASGPLADFLMLEKLHQPRPPLPYFLKAKKSAVEESSDSSNILRDGGEVDVVLISEQQEGLGDAAVQNPSLRVGAHHICHCSVQGDQPFVWVMEGPNPVYHNFSRQPFCEVTMLLTIRNCSIYTGSIRVETLDLVTPASTPASPKEIQFGWIPLSTSASPVGDPVTANVVADPASSKQNSNSVAYRTPTPPFLWCNLRSTTIHSLAPGASTKVPLRVAFLAPGVYDLSRYRISWTLLELLQSTVAEGLSEMSELHLKTTSATYSRGFTPPVDTSLQTGSHETSDASASGVGLGHSLLLSVVQSNT</sequence>
<dbReference type="EMBL" id="ABEU02000006">
    <property type="protein sequence ID" value="PNR52320.1"/>
    <property type="molecule type" value="Genomic_DNA"/>
</dbReference>
<accession>A0A2K1KEW8</accession>
<dbReference type="InterPro" id="IPR024420">
    <property type="entry name" value="TRAPP_III_complex_Trs85"/>
</dbReference>
<evidence type="ECO:0000313" key="6">
    <source>
        <dbReference type="Proteomes" id="UP000006727"/>
    </source>
</evidence>
<reference evidence="5" key="3">
    <citation type="submission" date="2020-12" db="UniProtKB">
        <authorList>
            <consortium name="EnsemblPlants"/>
        </authorList>
    </citation>
    <scope>IDENTIFICATION</scope>
</reference>
<dbReference type="EnsemblPlants" id="Pp3c6_8810V3.1">
    <property type="protein sequence ID" value="Pp3c6_8810V3.1"/>
    <property type="gene ID" value="Pp3c6_8810"/>
</dbReference>
<dbReference type="GeneID" id="112283745"/>